<evidence type="ECO:0000256" key="5">
    <source>
        <dbReference type="ARBA" id="ARBA00022837"/>
    </source>
</evidence>
<dbReference type="PANTHER" id="PTHR10199:SF116">
    <property type="entry name" value="THROMBOSPONDIN 4A"/>
    <property type="match status" value="1"/>
</dbReference>
<dbReference type="Pfam" id="PF02412">
    <property type="entry name" value="TSP_3"/>
    <property type="match status" value="4"/>
</dbReference>
<feature type="domain" description="EGF-like" evidence="13">
    <location>
        <begin position="322"/>
        <end position="359"/>
    </location>
</feature>
<keyword evidence="5 10" id="KW-0106">Calcium</keyword>
<dbReference type="FunFam" id="2.10.25.10:FF:000025">
    <property type="entry name" value="Thrombospondin 3"/>
    <property type="match status" value="1"/>
</dbReference>
<dbReference type="Pfam" id="PF11598">
    <property type="entry name" value="COMP"/>
    <property type="match status" value="1"/>
</dbReference>
<dbReference type="PANTHER" id="PTHR10199">
    <property type="entry name" value="THROMBOSPONDIN"/>
    <property type="match status" value="1"/>
</dbReference>
<dbReference type="Gene3D" id="2.60.120.200">
    <property type="match status" value="2"/>
</dbReference>
<keyword evidence="4" id="KW-0677">Repeat</keyword>
<dbReference type="FunFam" id="4.10.1080.10:FF:000002">
    <property type="entry name" value="Thrombospondin 3"/>
    <property type="match status" value="1"/>
</dbReference>
<dbReference type="GO" id="GO:0005509">
    <property type="term" value="F:calcium ion binding"/>
    <property type="evidence" value="ECO:0007669"/>
    <property type="project" value="UniProtKB-UniRule"/>
</dbReference>
<dbReference type="GO" id="GO:0007155">
    <property type="term" value="P:cell adhesion"/>
    <property type="evidence" value="ECO:0007669"/>
    <property type="project" value="UniProtKB-KW"/>
</dbReference>
<dbReference type="SUPFAM" id="SSF103647">
    <property type="entry name" value="TSP type-3 repeat"/>
    <property type="match status" value="2"/>
</dbReference>
<keyword evidence="7" id="KW-1015">Disulfide bond</keyword>
<dbReference type="InterPro" id="IPR048287">
    <property type="entry name" value="TSPN-like_N"/>
</dbReference>
<feature type="repeat" description="TSP type-3" evidence="10">
    <location>
        <begin position="589"/>
        <end position="624"/>
    </location>
</feature>
<evidence type="ECO:0000313" key="16">
    <source>
        <dbReference type="Proteomes" id="UP000298787"/>
    </source>
</evidence>
<name>A0A4U5UUX5_COLLU</name>
<feature type="region of interest" description="Disordered" evidence="11">
    <location>
        <begin position="514"/>
        <end position="606"/>
    </location>
</feature>
<feature type="repeat" description="TSP type-3" evidence="10">
    <location>
        <begin position="492"/>
        <end position="527"/>
    </location>
</feature>
<evidence type="ECO:0000259" key="13">
    <source>
        <dbReference type="PROSITE" id="PS50026"/>
    </source>
</evidence>
<dbReference type="InterPro" id="IPR003367">
    <property type="entry name" value="Thrombospondin_3-like_rpt"/>
</dbReference>
<dbReference type="SMART" id="SM00181">
    <property type="entry name" value="EGF"/>
    <property type="match status" value="3"/>
</dbReference>
<dbReference type="Pfam" id="PF05735">
    <property type="entry name" value="TSP_C"/>
    <property type="match status" value="1"/>
</dbReference>
<dbReference type="InterPro" id="IPR001881">
    <property type="entry name" value="EGF-like_Ca-bd_dom"/>
</dbReference>
<keyword evidence="2 9" id="KW-0245">EGF-like domain</keyword>
<evidence type="ECO:0000256" key="11">
    <source>
        <dbReference type="SAM" id="MobiDB-lite"/>
    </source>
</evidence>
<dbReference type="FunFam" id="4.10.1080.10:FF:000001">
    <property type="entry name" value="Thrombospondin 3"/>
    <property type="match status" value="1"/>
</dbReference>
<sequence length="887" mass="97761">MMGVWARAVALFSVLQQLMVTVTAQGIVYDLLNSPDCLPDLLQGSLKNKGRDEAFLLSSFRLHNKAPTSLYSVINPKDNTKYLDLSVQAKLSKMTVRYQKTDGRFGTTSFNHASLADGQEHHVILHAIGLQRGPPRLNIYIDCRLVHTLDDLPAAFGSLPPGPNKVALRTLQSMRQDELTDLKLVIEDTIDNVATLQDCSEDQVESVQLLGIQGGRTIHDQATMWELKSMISEMKELLQQQIKETNYLRNTIAECLACGLVGSPTNPAPDPSPGKVIMQPQPLTQCPAGTCFRQNMCIRTETGFQCAPCPDGYTGDGIQCDDVDECQFNPCFPGVRCINTAPGFRCGQCPLGYTGPEINGVGVNYAKSHKQGSFRCGQCKSGFTGDQVGGCHGTRLCPNGQPSPCDINAECVVARDGRISCLCGVGWAGNGYVCGKDTDIDAYPDNKLQCRDNHCKKDNCWLVPNVDQRNSDKDVHGDACDNCRTVENPTQKDTDQDGLGDECDDDMDGDGLKNILDNCQGVPNPDQKDRDNDGVGDACDSCPDMVNPNQSDSDDDLVGDTCDDNIDSDGDGHQNTKDNCPTIINSSQLDTDKDGMGDDCDDDDDNDGILDTDDNCRLVANSDQKDTDNNGVGDACEGDFDKDDVIDIIDHCPENAEVTLTDFRAYQTVVLDPEGDSQIDPNWVVLNQGMEIVQTMNSDPGLAVGYTAFSGVDFEGTFHVNTVTDDDYAGFIFGYQDSSSFYVVMWKQTEQTYWQAAPFRAVADPGIQLKVVKSKTGPGEYLRNSLWHTGDTPDQVRLLWKDPRNVGWKDKVSYRWFLQHRPQIGYIRARFFEGSELVADTEMIIDTSMRGGRLGVFCFSQENIIWSNLKYRCNDTIPADYRDLNTQ</sequence>
<dbReference type="SMART" id="SM00179">
    <property type="entry name" value="EGF_CA"/>
    <property type="match status" value="2"/>
</dbReference>
<feature type="chain" id="PRO_5020785130" evidence="12">
    <location>
        <begin position="25"/>
        <end position="887"/>
    </location>
</feature>
<accession>A0A4U5UUX5</accession>
<dbReference type="AlphaFoldDB" id="A0A4U5UUX5"/>
<feature type="domain" description="TSP C-terminal" evidence="14">
    <location>
        <begin position="664"/>
        <end position="878"/>
    </location>
</feature>
<dbReference type="PROSITE" id="PS01187">
    <property type="entry name" value="EGF_CA"/>
    <property type="match status" value="1"/>
</dbReference>
<evidence type="ECO:0000256" key="12">
    <source>
        <dbReference type="SAM" id="SignalP"/>
    </source>
</evidence>
<dbReference type="STRING" id="240159.A0A4U5UUX5"/>
<gene>
    <name evidence="15" type="ORF">D9C73_012364</name>
</gene>
<comment type="similarity">
    <text evidence="1">Belongs to the thrombospondin family.</text>
</comment>
<dbReference type="PROSITE" id="PS51236">
    <property type="entry name" value="TSP_CTER"/>
    <property type="match status" value="1"/>
</dbReference>
<evidence type="ECO:0000256" key="10">
    <source>
        <dbReference type="PROSITE-ProRule" id="PRU00634"/>
    </source>
</evidence>
<dbReference type="FunFam" id="2.60.120.200:FF:000002">
    <property type="entry name" value="Thrombospondin 3"/>
    <property type="match status" value="1"/>
</dbReference>
<dbReference type="PROSITE" id="PS01186">
    <property type="entry name" value="EGF_2"/>
    <property type="match status" value="1"/>
</dbReference>
<dbReference type="Proteomes" id="UP000298787">
    <property type="component" value="Chromosome 11"/>
</dbReference>
<dbReference type="InterPro" id="IPR028974">
    <property type="entry name" value="TSP_type-3_rpt"/>
</dbReference>
<proteinExistence type="inferred from homology"/>
<dbReference type="GO" id="GO:0005576">
    <property type="term" value="C:extracellular region"/>
    <property type="evidence" value="ECO:0007669"/>
    <property type="project" value="InterPro"/>
</dbReference>
<evidence type="ECO:0000256" key="6">
    <source>
        <dbReference type="ARBA" id="ARBA00022889"/>
    </source>
</evidence>
<keyword evidence="16" id="KW-1185">Reference proteome</keyword>
<organism evidence="15 16">
    <name type="scientific">Collichthys lucidus</name>
    <name type="common">Big head croaker</name>
    <name type="synonym">Sciaena lucida</name>
    <dbReference type="NCBI Taxonomy" id="240159"/>
    <lineage>
        <taxon>Eukaryota</taxon>
        <taxon>Metazoa</taxon>
        <taxon>Chordata</taxon>
        <taxon>Craniata</taxon>
        <taxon>Vertebrata</taxon>
        <taxon>Euteleostomi</taxon>
        <taxon>Actinopterygii</taxon>
        <taxon>Neopterygii</taxon>
        <taxon>Teleostei</taxon>
        <taxon>Neoteleostei</taxon>
        <taxon>Acanthomorphata</taxon>
        <taxon>Eupercaria</taxon>
        <taxon>Sciaenidae</taxon>
        <taxon>Collichthys</taxon>
    </lineage>
</organism>
<dbReference type="InterPro" id="IPR000742">
    <property type="entry name" value="EGF"/>
</dbReference>
<dbReference type="InterPro" id="IPR008859">
    <property type="entry name" value="Thrombospondin_C"/>
</dbReference>
<evidence type="ECO:0000256" key="3">
    <source>
        <dbReference type="ARBA" id="ARBA00022729"/>
    </source>
</evidence>
<feature type="compositionally biased region" description="Acidic residues" evidence="11">
    <location>
        <begin position="552"/>
        <end position="569"/>
    </location>
</feature>
<evidence type="ECO:0000256" key="7">
    <source>
        <dbReference type="ARBA" id="ARBA00023157"/>
    </source>
</evidence>
<dbReference type="InterPro" id="IPR013320">
    <property type="entry name" value="ConA-like_dom_sf"/>
</dbReference>
<dbReference type="PROSITE" id="PS51234">
    <property type="entry name" value="TSP3"/>
    <property type="match status" value="3"/>
</dbReference>
<dbReference type="SUPFAM" id="SSF58006">
    <property type="entry name" value="Assembly domain of cartilage oligomeric matrix protein"/>
    <property type="match status" value="1"/>
</dbReference>
<dbReference type="FunFam" id="2.10.25.10:FF:000170">
    <property type="entry name" value="thrombospondin-3 isoform X1"/>
    <property type="match status" value="1"/>
</dbReference>
<keyword evidence="3 12" id="KW-0732">Signal</keyword>
<evidence type="ECO:0000259" key="14">
    <source>
        <dbReference type="PROSITE" id="PS51236"/>
    </source>
</evidence>
<dbReference type="InterPro" id="IPR024665">
    <property type="entry name" value="TSP/COMP_CC"/>
</dbReference>
<dbReference type="EMBL" id="CM014088">
    <property type="protein sequence ID" value="TKS78809.1"/>
    <property type="molecule type" value="Genomic_DNA"/>
</dbReference>
<dbReference type="SUPFAM" id="SSF57196">
    <property type="entry name" value="EGF/Laminin"/>
    <property type="match status" value="1"/>
</dbReference>
<evidence type="ECO:0000256" key="8">
    <source>
        <dbReference type="ARBA" id="ARBA00023180"/>
    </source>
</evidence>
<evidence type="ECO:0000256" key="9">
    <source>
        <dbReference type="PROSITE-ProRule" id="PRU00076"/>
    </source>
</evidence>
<evidence type="ECO:0000256" key="2">
    <source>
        <dbReference type="ARBA" id="ARBA00022536"/>
    </source>
</evidence>
<protein>
    <submittedName>
        <fullName evidence="15">Thrombospondin-4-B</fullName>
    </submittedName>
</protein>
<dbReference type="Gene3D" id="4.10.1080.10">
    <property type="entry name" value="TSP type-3 repeat"/>
    <property type="match status" value="2"/>
</dbReference>
<dbReference type="Gene3D" id="1.20.5.10">
    <property type="match status" value="1"/>
</dbReference>
<dbReference type="PROSITE" id="PS50026">
    <property type="entry name" value="EGF_3"/>
    <property type="match status" value="1"/>
</dbReference>
<feature type="compositionally biased region" description="Polar residues" evidence="11">
    <location>
        <begin position="577"/>
        <end position="589"/>
    </location>
</feature>
<evidence type="ECO:0000313" key="15">
    <source>
        <dbReference type="EMBL" id="TKS78809.1"/>
    </source>
</evidence>
<dbReference type="CDD" id="cd00054">
    <property type="entry name" value="EGF_CA"/>
    <property type="match status" value="1"/>
</dbReference>
<evidence type="ECO:0000256" key="1">
    <source>
        <dbReference type="ARBA" id="ARBA00009456"/>
    </source>
</evidence>
<feature type="repeat" description="TSP type-3" evidence="10">
    <location>
        <begin position="625"/>
        <end position="660"/>
    </location>
</feature>
<keyword evidence="8" id="KW-0325">Glycoprotein</keyword>
<reference evidence="15 16" key="1">
    <citation type="submission" date="2019-01" db="EMBL/GenBank/DDBJ databases">
        <title>Genome Assembly of Collichthys lucidus.</title>
        <authorList>
            <person name="Cai M."/>
            <person name="Xiao S."/>
        </authorList>
    </citation>
    <scope>NUCLEOTIDE SEQUENCE [LARGE SCALE GENOMIC DNA]</scope>
    <source>
        <strain evidence="15">JT15FE1705JMU</strain>
        <tissue evidence="15">Muscle</tissue>
    </source>
</reference>
<dbReference type="InterPro" id="IPR046970">
    <property type="entry name" value="TSP/COMP_CC_sf"/>
</dbReference>
<comment type="caution">
    <text evidence="9">Lacks conserved residue(s) required for the propagation of feature annotation.</text>
</comment>
<feature type="compositionally biased region" description="Acidic residues" evidence="11">
    <location>
        <begin position="597"/>
        <end position="606"/>
    </location>
</feature>
<feature type="signal peptide" evidence="12">
    <location>
        <begin position="1"/>
        <end position="24"/>
    </location>
</feature>
<dbReference type="SMART" id="SM00210">
    <property type="entry name" value="TSPN"/>
    <property type="match status" value="1"/>
</dbReference>
<dbReference type="InterPro" id="IPR018097">
    <property type="entry name" value="EGF_Ca-bd_CS"/>
</dbReference>
<keyword evidence="6" id="KW-0130">Cell adhesion</keyword>
<dbReference type="Gene3D" id="2.10.25.10">
    <property type="entry name" value="Laminin"/>
    <property type="match status" value="4"/>
</dbReference>
<dbReference type="SUPFAM" id="SSF49899">
    <property type="entry name" value="Concanavalin A-like lectins/glucanases"/>
    <property type="match status" value="2"/>
</dbReference>
<dbReference type="FunFam" id="2.10.25.10:FF:000027">
    <property type="entry name" value="Thrombospondin 3"/>
    <property type="match status" value="1"/>
</dbReference>
<evidence type="ECO:0000256" key="4">
    <source>
        <dbReference type="ARBA" id="ARBA00022737"/>
    </source>
</evidence>
<dbReference type="InterPro" id="IPR017897">
    <property type="entry name" value="Thrombospondin_3_rpt"/>
</dbReference>